<dbReference type="OrthoDB" id="1044519at2"/>
<keyword evidence="1" id="KW-0732">Signal</keyword>
<reference evidence="2 3" key="1">
    <citation type="journal article" date="2013" name="Int. J. Syst. Evol. Microbiol.">
        <title>Kordia antarctica sp. nov., isolated from Antarctic seawater.</title>
        <authorList>
            <person name="Baek K."/>
            <person name="Choi A."/>
            <person name="Kang I."/>
            <person name="Lee K."/>
            <person name="Cho J.C."/>
        </authorList>
    </citation>
    <scope>NUCLEOTIDE SEQUENCE [LARGE SCALE GENOMIC DNA]</scope>
    <source>
        <strain evidence="2 3">IMCC3317</strain>
    </source>
</reference>
<proteinExistence type="predicted"/>
<evidence type="ECO:0000313" key="3">
    <source>
        <dbReference type="Proteomes" id="UP000464657"/>
    </source>
</evidence>
<name>A0A7L4ZPL1_9FLAO</name>
<evidence type="ECO:0000256" key="1">
    <source>
        <dbReference type="SAM" id="SignalP"/>
    </source>
</evidence>
<sequence length="294" mass="33326">MKKYILTLVFIVLSSNLKLQAQEKVTQVQPTIMIIPWVKDGQDIRTILEDDFNKRIAIAKVKEAFDDRGFTTYDFTQKLKQAMNEMALKSDEKTDLKAEIIRLSGADIIIETEVFVQKSSTGNSVKLILEGKDSYTAQSLSNKIGESGKFYTDDIAKLSKKAVESCIEDFLNTMNDKFSGIIENGRSIRINIGFIEDSEHNMDSEIGDEGDLLSDLLEEWMDVNAHNNNFHIQGVSENTMVIDDFRIPLKDPKTGRNYRATKLSSKLRKYIKNKLGLSVKQGKRSEAEVNIIIQ</sequence>
<evidence type="ECO:0000313" key="2">
    <source>
        <dbReference type="EMBL" id="QHI38572.1"/>
    </source>
</evidence>
<accession>A0A7L4ZPL1</accession>
<dbReference type="InterPro" id="IPR046173">
    <property type="entry name" value="DUF6175"/>
</dbReference>
<dbReference type="Pfam" id="PF19672">
    <property type="entry name" value="DUF6175"/>
    <property type="match status" value="1"/>
</dbReference>
<dbReference type="AlphaFoldDB" id="A0A7L4ZPL1"/>
<dbReference type="RefSeq" id="WP_160131116.1">
    <property type="nucleotide sequence ID" value="NZ_CP019288.1"/>
</dbReference>
<keyword evidence="3" id="KW-1185">Reference proteome</keyword>
<dbReference type="EMBL" id="CP019288">
    <property type="protein sequence ID" value="QHI38572.1"/>
    <property type="molecule type" value="Genomic_DNA"/>
</dbReference>
<evidence type="ECO:0008006" key="4">
    <source>
        <dbReference type="Google" id="ProtNLM"/>
    </source>
</evidence>
<gene>
    <name evidence="2" type="ORF">IMCC3317_39660</name>
</gene>
<dbReference type="KEGG" id="kan:IMCC3317_39660"/>
<organism evidence="2 3">
    <name type="scientific">Kordia antarctica</name>
    <dbReference type="NCBI Taxonomy" id="1218801"/>
    <lineage>
        <taxon>Bacteria</taxon>
        <taxon>Pseudomonadati</taxon>
        <taxon>Bacteroidota</taxon>
        <taxon>Flavobacteriia</taxon>
        <taxon>Flavobacteriales</taxon>
        <taxon>Flavobacteriaceae</taxon>
        <taxon>Kordia</taxon>
    </lineage>
</organism>
<feature type="signal peptide" evidence="1">
    <location>
        <begin position="1"/>
        <end position="21"/>
    </location>
</feature>
<protein>
    <recommendedName>
        <fullName evidence="4">Lipoprotein</fullName>
    </recommendedName>
</protein>
<feature type="chain" id="PRO_5029861047" description="Lipoprotein" evidence="1">
    <location>
        <begin position="22"/>
        <end position="294"/>
    </location>
</feature>
<dbReference type="Proteomes" id="UP000464657">
    <property type="component" value="Chromosome"/>
</dbReference>